<name>A6DHC8_9BACT</name>
<gene>
    <name evidence="1" type="ORF">LNTAR_14382</name>
</gene>
<dbReference type="InterPro" id="IPR054196">
    <property type="entry name" value="DUF6901"/>
</dbReference>
<comment type="caution">
    <text evidence="1">The sequence shown here is derived from an EMBL/GenBank/DDBJ whole genome shotgun (WGS) entry which is preliminary data.</text>
</comment>
<dbReference type="RefSeq" id="WP_007277313.1">
    <property type="nucleotide sequence ID" value="NZ_ABCK01000003.1"/>
</dbReference>
<dbReference type="STRING" id="313628.LNTAR_14382"/>
<dbReference type="OrthoDB" id="9813686at2"/>
<dbReference type="Pfam" id="PF21842">
    <property type="entry name" value="DUF6901"/>
    <property type="match status" value="1"/>
</dbReference>
<reference evidence="1 2" key="1">
    <citation type="journal article" date="2010" name="J. Bacteriol.">
        <title>Genome sequence of Lentisphaera araneosa HTCC2155T, the type species of the order Lentisphaerales in the phylum Lentisphaerae.</title>
        <authorList>
            <person name="Thrash J.C."/>
            <person name="Cho J.C."/>
            <person name="Vergin K.L."/>
            <person name="Morris R.M."/>
            <person name="Giovannoni S.J."/>
        </authorList>
    </citation>
    <scope>NUCLEOTIDE SEQUENCE [LARGE SCALE GENOMIC DNA]</scope>
    <source>
        <strain evidence="1 2">HTCC2155</strain>
    </source>
</reference>
<dbReference type="EMBL" id="ABCK01000003">
    <property type="protein sequence ID" value="EDM29011.1"/>
    <property type="molecule type" value="Genomic_DNA"/>
</dbReference>
<dbReference type="Proteomes" id="UP000004947">
    <property type="component" value="Unassembled WGS sequence"/>
</dbReference>
<organism evidence="1 2">
    <name type="scientific">Lentisphaera araneosa HTCC2155</name>
    <dbReference type="NCBI Taxonomy" id="313628"/>
    <lineage>
        <taxon>Bacteria</taxon>
        <taxon>Pseudomonadati</taxon>
        <taxon>Lentisphaerota</taxon>
        <taxon>Lentisphaeria</taxon>
        <taxon>Lentisphaerales</taxon>
        <taxon>Lentisphaeraceae</taxon>
        <taxon>Lentisphaera</taxon>
    </lineage>
</organism>
<accession>A6DHC8</accession>
<sequence>MEIIFNNEADGEPLSWSFDYTNTKSINLDANESKNPQEWLKLENHKCANCTLSQGDFPLCPAARALNSYARNIIKKKSIDKATVKVWESSGRYIEYKDRELQDIIGELVRIAVFQSACPVGREARKIIDFIPPFPTKDEVIHAFTLFFAVQKLQNESRDDKKDADFLNVLNDLFTNLSHRVQELAQGDAGINAVLIYHSLTVLMSLSITKQLENKLKSFD</sequence>
<keyword evidence="2" id="KW-1185">Reference proteome</keyword>
<dbReference type="AlphaFoldDB" id="A6DHC8"/>
<protein>
    <submittedName>
        <fullName evidence="1">Uncharacterized protein</fullName>
    </submittedName>
</protein>
<proteinExistence type="predicted"/>
<evidence type="ECO:0000313" key="1">
    <source>
        <dbReference type="EMBL" id="EDM29011.1"/>
    </source>
</evidence>
<evidence type="ECO:0000313" key="2">
    <source>
        <dbReference type="Proteomes" id="UP000004947"/>
    </source>
</evidence>